<dbReference type="GO" id="GO:0016887">
    <property type="term" value="F:ATP hydrolysis activity"/>
    <property type="evidence" value="ECO:0007669"/>
    <property type="project" value="InterPro"/>
</dbReference>
<dbReference type="Pfam" id="PF13304">
    <property type="entry name" value="AAA_21"/>
    <property type="match status" value="1"/>
</dbReference>
<dbReference type="GO" id="GO:0005524">
    <property type="term" value="F:ATP binding"/>
    <property type="evidence" value="ECO:0007669"/>
    <property type="project" value="InterPro"/>
</dbReference>
<protein>
    <recommendedName>
        <fullName evidence="4">ATPase AAA-type core domain-containing protein</fullName>
    </recommendedName>
</protein>
<name>A0A0F9JJ25_9ZZZZ</name>
<gene>
    <name evidence="3" type="ORF">LCGC14_1522770</name>
</gene>
<dbReference type="SUPFAM" id="SSF52540">
    <property type="entry name" value="P-loop containing nucleoside triphosphate hydrolases"/>
    <property type="match status" value="1"/>
</dbReference>
<dbReference type="EMBL" id="LAZR01011316">
    <property type="protein sequence ID" value="KKM62331.1"/>
    <property type="molecule type" value="Genomic_DNA"/>
</dbReference>
<dbReference type="AlphaFoldDB" id="A0A0F9JJ25"/>
<dbReference type="Pfam" id="PF13476">
    <property type="entry name" value="AAA_23"/>
    <property type="match status" value="1"/>
</dbReference>
<dbReference type="PANTHER" id="PTHR43581:SF3">
    <property type="entry name" value="AAA+ ATPASE DOMAIN-CONTAINING PROTEIN"/>
    <property type="match status" value="1"/>
</dbReference>
<dbReference type="GO" id="GO:0006302">
    <property type="term" value="P:double-strand break repair"/>
    <property type="evidence" value="ECO:0007669"/>
    <property type="project" value="InterPro"/>
</dbReference>
<dbReference type="InterPro" id="IPR003959">
    <property type="entry name" value="ATPase_AAA_core"/>
</dbReference>
<feature type="domain" description="ATPase AAA-type core" evidence="1">
    <location>
        <begin position="202"/>
        <end position="271"/>
    </location>
</feature>
<accession>A0A0F9JJ25</accession>
<dbReference type="PANTHER" id="PTHR43581">
    <property type="entry name" value="ATP/GTP PHOSPHATASE"/>
    <property type="match status" value="1"/>
</dbReference>
<dbReference type="InterPro" id="IPR027417">
    <property type="entry name" value="P-loop_NTPase"/>
</dbReference>
<sequence>MWIKCLKLKNVRCFDMAEITFARGISLLVGPNNEGKSTVLLPLFSLQQGLREMSPQDVRSGATEAAAHIEFVNLEPRRFHSDCRQIWFEYRPNGPSFPLMGAESEGGPTKDVARLPHSEPDNFIYPFTSKRKVTQLAHDVHDPAVRLVSKDFSNLNAKIDNLCSGLDTPEYEFYVTACEDILGFKIATGATGSGKEAGYRINNRDIISLSAMGEGVMNILGLIVHLAVAQDNLFLIEEPENDLHPRALKKLLRLIAEKAGQNQFIITTHSHIVLRALGAVPGAKVFHVTGKPVDRIPTSTIVDVSESPDQLRIVLDELGYELQDFGLWDAWLILEESSAETIIKKYLIPWFVPSLRGRLRTYSARCRSEVKPKVTDFNKLFVFLHLQPIYKNRAWIVIDAGEEEEEVITNLKTMYAAGGWRPEQFLQFEKHDFEEYYPEEFETQRREALGMEAGREKMKKKTALLAEVEEWIAADVGRATAAFGTSAEEVIGILKVIEGDLDSVRASQQEGERT</sequence>
<feature type="domain" description="Rad50/SbcC-type AAA" evidence="2">
    <location>
        <begin position="6"/>
        <end position="40"/>
    </location>
</feature>
<comment type="caution">
    <text evidence="3">The sequence shown here is derived from an EMBL/GenBank/DDBJ whole genome shotgun (WGS) entry which is preliminary data.</text>
</comment>
<evidence type="ECO:0000259" key="2">
    <source>
        <dbReference type="Pfam" id="PF13476"/>
    </source>
</evidence>
<evidence type="ECO:0008006" key="4">
    <source>
        <dbReference type="Google" id="ProtNLM"/>
    </source>
</evidence>
<dbReference type="Gene3D" id="3.40.50.300">
    <property type="entry name" value="P-loop containing nucleotide triphosphate hydrolases"/>
    <property type="match status" value="2"/>
</dbReference>
<evidence type="ECO:0000313" key="3">
    <source>
        <dbReference type="EMBL" id="KKM62331.1"/>
    </source>
</evidence>
<evidence type="ECO:0000259" key="1">
    <source>
        <dbReference type="Pfam" id="PF13304"/>
    </source>
</evidence>
<dbReference type="InterPro" id="IPR051396">
    <property type="entry name" value="Bact_Antivir_Def_Nuclease"/>
</dbReference>
<dbReference type="InterPro" id="IPR038729">
    <property type="entry name" value="Rad50/SbcC_AAA"/>
</dbReference>
<organism evidence="3">
    <name type="scientific">marine sediment metagenome</name>
    <dbReference type="NCBI Taxonomy" id="412755"/>
    <lineage>
        <taxon>unclassified sequences</taxon>
        <taxon>metagenomes</taxon>
        <taxon>ecological metagenomes</taxon>
    </lineage>
</organism>
<reference evidence="3" key="1">
    <citation type="journal article" date="2015" name="Nature">
        <title>Complex archaea that bridge the gap between prokaryotes and eukaryotes.</title>
        <authorList>
            <person name="Spang A."/>
            <person name="Saw J.H."/>
            <person name="Jorgensen S.L."/>
            <person name="Zaremba-Niedzwiedzka K."/>
            <person name="Martijn J."/>
            <person name="Lind A.E."/>
            <person name="van Eijk R."/>
            <person name="Schleper C."/>
            <person name="Guy L."/>
            <person name="Ettema T.J."/>
        </authorList>
    </citation>
    <scope>NUCLEOTIDE SEQUENCE</scope>
</reference>
<proteinExistence type="predicted"/>